<feature type="domain" description="Glycosyltransferase subfamily 4-like N-terminal" evidence="2">
    <location>
        <begin position="27"/>
        <end position="128"/>
    </location>
</feature>
<dbReference type="EMBL" id="JBHSMJ010000054">
    <property type="protein sequence ID" value="MFC5452468.1"/>
    <property type="molecule type" value="Genomic_DNA"/>
</dbReference>
<dbReference type="CDD" id="cd03802">
    <property type="entry name" value="GT4_AviGT4-like"/>
    <property type="match status" value="1"/>
</dbReference>
<evidence type="ECO:0000259" key="2">
    <source>
        <dbReference type="Pfam" id="PF13439"/>
    </source>
</evidence>
<feature type="domain" description="Glycosyl transferase family 1" evidence="1">
    <location>
        <begin position="153"/>
        <end position="269"/>
    </location>
</feature>
<accession>A0ABW0KI94</accession>
<dbReference type="PANTHER" id="PTHR12526">
    <property type="entry name" value="GLYCOSYLTRANSFERASE"/>
    <property type="match status" value="1"/>
</dbReference>
<protein>
    <submittedName>
        <fullName evidence="3">Glycosyltransferase family 4 protein</fullName>
    </submittedName>
</protein>
<dbReference type="InterPro" id="IPR028098">
    <property type="entry name" value="Glyco_trans_4-like_N"/>
</dbReference>
<keyword evidence="4" id="KW-1185">Reference proteome</keyword>
<dbReference type="Pfam" id="PF13439">
    <property type="entry name" value="Glyco_transf_4"/>
    <property type="match status" value="1"/>
</dbReference>
<sequence length="327" mass="37140">MVKRHYKIVQVISNSPNAKPIPTANQGGTEKIVYELTESLVKRGHDVYVFAAKGSRTSAKLITYPKKLKKGAIKKFVLRRIPSKIDIIHDHTFNSALGKARLRIPTVCTIHMPSKNRVKYPVYVSRRARKVMGNNRGFCVYNGINPSEYQFSSKKNDYLLFLGRIIKEKGVLHAITIAEKTHKRLIIAGPIKDKHLFQKYIAPRIRSNPRIHYVGPVGGKRKQELLKHAKCVLFPSIWEEPFGLVMIEALACGTPVIALKRGSVPEVLAGFPQLICNSIPEMIKKVNIGIYPAPDKLRKYVISRFTTARMTTKYLQIYKSLLKKKRV</sequence>
<dbReference type="PANTHER" id="PTHR12526:SF595">
    <property type="entry name" value="BLL5217 PROTEIN"/>
    <property type="match status" value="1"/>
</dbReference>
<dbReference type="Gene3D" id="3.40.50.2000">
    <property type="entry name" value="Glycogen Phosphorylase B"/>
    <property type="match status" value="2"/>
</dbReference>
<dbReference type="Pfam" id="PF00534">
    <property type="entry name" value="Glycos_transf_1"/>
    <property type="match status" value="1"/>
</dbReference>
<dbReference type="Proteomes" id="UP001596044">
    <property type="component" value="Unassembled WGS sequence"/>
</dbReference>
<comment type="caution">
    <text evidence="3">The sequence shown here is derived from an EMBL/GenBank/DDBJ whole genome shotgun (WGS) entry which is preliminary data.</text>
</comment>
<dbReference type="InterPro" id="IPR001296">
    <property type="entry name" value="Glyco_trans_1"/>
</dbReference>
<gene>
    <name evidence="3" type="ORF">ACFPOG_30130</name>
</gene>
<evidence type="ECO:0000313" key="3">
    <source>
        <dbReference type="EMBL" id="MFC5452468.1"/>
    </source>
</evidence>
<evidence type="ECO:0000259" key="1">
    <source>
        <dbReference type="Pfam" id="PF00534"/>
    </source>
</evidence>
<proteinExistence type="predicted"/>
<organism evidence="3 4">
    <name type="scientific">Paenibacillus aestuarii</name>
    <dbReference type="NCBI Taxonomy" id="516965"/>
    <lineage>
        <taxon>Bacteria</taxon>
        <taxon>Bacillati</taxon>
        <taxon>Bacillota</taxon>
        <taxon>Bacilli</taxon>
        <taxon>Bacillales</taxon>
        <taxon>Paenibacillaceae</taxon>
        <taxon>Paenibacillus</taxon>
    </lineage>
</organism>
<evidence type="ECO:0000313" key="4">
    <source>
        <dbReference type="Proteomes" id="UP001596044"/>
    </source>
</evidence>
<dbReference type="SUPFAM" id="SSF53756">
    <property type="entry name" value="UDP-Glycosyltransferase/glycogen phosphorylase"/>
    <property type="match status" value="1"/>
</dbReference>
<reference evidence="4" key="1">
    <citation type="journal article" date="2019" name="Int. J. Syst. Evol. Microbiol.">
        <title>The Global Catalogue of Microorganisms (GCM) 10K type strain sequencing project: providing services to taxonomists for standard genome sequencing and annotation.</title>
        <authorList>
            <consortium name="The Broad Institute Genomics Platform"/>
            <consortium name="The Broad Institute Genome Sequencing Center for Infectious Disease"/>
            <person name="Wu L."/>
            <person name="Ma J."/>
        </authorList>
    </citation>
    <scope>NUCLEOTIDE SEQUENCE [LARGE SCALE GENOMIC DNA]</scope>
    <source>
        <strain evidence="4">KACC 11904</strain>
    </source>
</reference>
<name>A0ABW0KI94_9BACL</name>
<dbReference type="RefSeq" id="WP_270880828.1">
    <property type="nucleotide sequence ID" value="NZ_JAQFVF010000038.1"/>
</dbReference>